<evidence type="ECO:0000256" key="3">
    <source>
        <dbReference type="ARBA" id="ARBA00022692"/>
    </source>
</evidence>
<protein>
    <submittedName>
        <fullName evidence="12">Syntaxin 6, N-terminal</fullName>
    </submittedName>
</protein>
<dbReference type="Proteomes" id="UP000602905">
    <property type="component" value="Unassembled WGS sequence"/>
</dbReference>
<dbReference type="AlphaFoldDB" id="A0A8H7LVB1"/>
<keyword evidence="9" id="KW-0175">Coiled coil</keyword>
<dbReference type="Pfam" id="PF09177">
    <property type="entry name" value="STX6_10_61_N"/>
    <property type="match status" value="1"/>
</dbReference>
<evidence type="ECO:0000256" key="10">
    <source>
        <dbReference type="SAM" id="MobiDB-lite"/>
    </source>
</evidence>
<dbReference type="SMART" id="SM00397">
    <property type="entry name" value="t_SNARE"/>
    <property type="match status" value="1"/>
</dbReference>
<keyword evidence="6" id="KW-0333">Golgi apparatus</keyword>
<dbReference type="GO" id="GO:0005794">
    <property type="term" value="C:Golgi apparatus"/>
    <property type="evidence" value="ECO:0007669"/>
    <property type="project" value="UniProtKB-SubCell"/>
</dbReference>
<dbReference type="InterPro" id="IPR015260">
    <property type="entry name" value="Syntaxin-6/10/61_N"/>
</dbReference>
<name>A0A8H7LVB1_9AGAM</name>
<dbReference type="GO" id="GO:0016020">
    <property type="term" value="C:membrane"/>
    <property type="evidence" value="ECO:0007669"/>
    <property type="project" value="InterPro"/>
</dbReference>
<evidence type="ECO:0000259" key="11">
    <source>
        <dbReference type="PROSITE" id="PS50192"/>
    </source>
</evidence>
<dbReference type="InterPro" id="IPR000727">
    <property type="entry name" value="T_SNARE_dom"/>
</dbReference>
<organism evidence="12 13">
    <name type="scientific">Rhizoctonia solani</name>
    <dbReference type="NCBI Taxonomy" id="456999"/>
    <lineage>
        <taxon>Eukaryota</taxon>
        <taxon>Fungi</taxon>
        <taxon>Dikarya</taxon>
        <taxon>Basidiomycota</taxon>
        <taxon>Agaricomycotina</taxon>
        <taxon>Agaricomycetes</taxon>
        <taxon>Cantharellales</taxon>
        <taxon>Ceratobasidiaceae</taxon>
        <taxon>Rhizoctonia</taxon>
    </lineage>
</organism>
<dbReference type="FunFam" id="1.20.58.90:FF:000004">
    <property type="entry name" value="Syntaxin 10"/>
    <property type="match status" value="1"/>
</dbReference>
<evidence type="ECO:0000256" key="1">
    <source>
        <dbReference type="ARBA" id="ARBA00009063"/>
    </source>
</evidence>
<sequence length="808" mass="88891">MSIDPWHDVKNEVQNSLEAATNLRASFLRIQSTASVNSEELNWARNELKGTLAALDADLEDLEESVRIVEEAGGRLFGVEETEVMARRKYVVYVRSQIETMRQEVNTSVPPKSPSTAQMRRSPLADTGPREDEQAEWSRLEQQLEVQRQESTLDTISGTLHTLATQANLIGQEVGEHNELLSELEANVDRSGSKLDSAMKRMKHFIRETEDRSLSMLFFSFTCGYDSDANEARAATLKPSLRQVCCVHTTTTTTTTTTTLLSAAYSLGLELDGPSAKGPNWGYYSHICGNYNNTDFYGSFTAAGIRTADSSYFCAYKLRKGDNQASKLHPSLFCATRRYYDGSYVGHRSPLSALLLFPLLWASTWTPMTGIESYLWMLPIFGQPGLDYITGLWAIVLAEYTGEWLMGTKSSQLLASNASPNINFLASINQEAEEQTDNENPTWHFNPTHFVLGLLLLGTVPSSFMPALPTPISPNETTELSVSCVYPPVKTPGTYPSLKDYLIETRTQATRAAKIVLWPEGAVRFSSDEQKKIAFGNVSDIANQHKVWVGVGYEQTFQDQDIYNGVQRVRGHNGLAIFGPGVQPVVYIKQKLVPLVESFSYEKSIVPPPRYPLQLAAPKKHPQGEIWPRTIPLSAAICLDVSAPLAASVPVNKTELGRPALILAPARTWHPEIGKTMFQYASMRATEQGASILWCDGGEGGVSGIGGLAAQGLGLVGGVGQVGTGRSWLQTIGIPFPYDAEDFAPTWYARWGDLSTIILALAFLGVGPAAPAIGLVGRPVSWIYGRYRRERTQENGQRNESTPLLIDA</sequence>
<dbReference type="InterPro" id="IPR036526">
    <property type="entry name" value="C-N_Hydrolase_sf"/>
</dbReference>
<feature type="non-terminal residue" evidence="12">
    <location>
        <position position="1"/>
    </location>
</feature>
<dbReference type="GO" id="GO:0048193">
    <property type="term" value="P:Golgi vesicle transport"/>
    <property type="evidence" value="ECO:0007669"/>
    <property type="project" value="InterPro"/>
</dbReference>
<dbReference type="SUPFAM" id="SSF58038">
    <property type="entry name" value="SNARE fusion complex"/>
    <property type="match status" value="1"/>
</dbReference>
<evidence type="ECO:0000313" key="12">
    <source>
        <dbReference type="EMBL" id="KAF8707677.1"/>
    </source>
</evidence>
<dbReference type="SUPFAM" id="SSF47661">
    <property type="entry name" value="t-snare proteins"/>
    <property type="match status" value="1"/>
</dbReference>
<keyword evidence="5" id="KW-1133">Transmembrane helix</keyword>
<dbReference type="PROSITE" id="PS50192">
    <property type="entry name" value="T_SNARE"/>
    <property type="match status" value="1"/>
</dbReference>
<keyword evidence="3" id="KW-0812">Transmembrane</keyword>
<feature type="region of interest" description="Disordered" evidence="10">
    <location>
        <begin position="103"/>
        <end position="136"/>
    </location>
</feature>
<dbReference type="Gene3D" id="1.20.5.110">
    <property type="match status" value="1"/>
</dbReference>
<evidence type="ECO:0000256" key="8">
    <source>
        <dbReference type="ARBA" id="ARBA00037801"/>
    </source>
</evidence>
<dbReference type="SUPFAM" id="SSF56317">
    <property type="entry name" value="Carbon-nitrogen hydrolase"/>
    <property type="match status" value="1"/>
</dbReference>
<keyword evidence="4" id="KW-0653">Protein transport</keyword>
<proteinExistence type="inferred from homology"/>
<feature type="domain" description="T-SNARE coiled-coil homology" evidence="11">
    <location>
        <begin position="143"/>
        <end position="205"/>
    </location>
</feature>
<evidence type="ECO:0000256" key="4">
    <source>
        <dbReference type="ARBA" id="ARBA00022927"/>
    </source>
</evidence>
<dbReference type="CDD" id="cd21442">
    <property type="entry name" value="SNARE_NTD_STX6-like"/>
    <property type="match status" value="1"/>
</dbReference>
<dbReference type="GO" id="GO:0042158">
    <property type="term" value="P:lipoprotein biosynthetic process"/>
    <property type="evidence" value="ECO:0007669"/>
    <property type="project" value="InterPro"/>
</dbReference>
<evidence type="ECO:0000256" key="5">
    <source>
        <dbReference type="ARBA" id="ARBA00022989"/>
    </source>
</evidence>
<dbReference type="CDD" id="cd15851">
    <property type="entry name" value="SNARE_Syntaxin6"/>
    <property type="match status" value="1"/>
</dbReference>
<dbReference type="Gene3D" id="1.20.58.90">
    <property type="match status" value="1"/>
</dbReference>
<dbReference type="PANTHER" id="PTHR38686:SF1">
    <property type="entry name" value="APOLIPOPROTEIN N-ACYLTRANSFERASE"/>
    <property type="match status" value="1"/>
</dbReference>
<accession>A0A8H7LVB1</accession>
<evidence type="ECO:0000313" key="13">
    <source>
        <dbReference type="Proteomes" id="UP000602905"/>
    </source>
</evidence>
<evidence type="ECO:0000256" key="9">
    <source>
        <dbReference type="SAM" id="Coils"/>
    </source>
</evidence>
<dbReference type="OrthoDB" id="2626014at2759"/>
<evidence type="ECO:0000256" key="6">
    <source>
        <dbReference type="ARBA" id="ARBA00023034"/>
    </source>
</evidence>
<evidence type="ECO:0000256" key="7">
    <source>
        <dbReference type="ARBA" id="ARBA00023136"/>
    </source>
</evidence>
<keyword evidence="7" id="KW-0472">Membrane</keyword>
<dbReference type="InterPro" id="IPR010989">
    <property type="entry name" value="SNARE"/>
</dbReference>
<dbReference type="Gene3D" id="3.60.110.10">
    <property type="entry name" value="Carbon-nitrogen hydrolase"/>
    <property type="match status" value="1"/>
</dbReference>
<feature type="compositionally biased region" description="Polar residues" evidence="10">
    <location>
        <begin position="103"/>
        <end position="119"/>
    </location>
</feature>
<dbReference type="PANTHER" id="PTHR38686">
    <property type="entry name" value="APOLIPOPROTEIN N-ACYLTRANSFERASE"/>
    <property type="match status" value="1"/>
</dbReference>
<dbReference type="EMBL" id="JACYCD010000049">
    <property type="protein sequence ID" value="KAF8707677.1"/>
    <property type="molecule type" value="Genomic_DNA"/>
</dbReference>
<feature type="coiled-coil region" evidence="9">
    <location>
        <begin position="45"/>
        <end position="72"/>
    </location>
</feature>
<evidence type="ECO:0000256" key="2">
    <source>
        <dbReference type="ARBA" id="ARBA00022448"/>
    </source>
</evidence>
<comment type="subcellular location">
    <subcellularLocation>
        <location evidence="8">Golgi apparatus</location>
        <location evidence="8">trans-Golgi network membrane</location>
        <topology evidence="8">Single-pass type IV membrane protein</topology>
    </subcellularLocation>
</comment>
<reference evidence="12" key="1">
    <citation type="submission" date="2020-09" db="EMBL/GenBank/DDBJ databases">
        <title>Comparative genome analyses of four rice-infecting Rhizoctonia solani isolates reveal extensive enrichment of homogalacturonan modification genes.</title>
        <authorList>
            <person name="Lee D.-Y."/>
            <person name="Jeon J."/>
            <person name="Kim K.-T."/>
            <person name="Cheong K."/>
            <person name="Song H."/>
            <person name="Choi G."/>
            <person name="Ko J."/>
            <person name="Opiyo S.O."/>
            <person name="Zuo S."/>
            <person name="Madhav S."/>
            <person name="Lee Y.-H."/>
            <person name="Wang G.-L."/>
        </authorList>
    </citation>
    <scope>NUCLEOTIDE SEQUENCE</scope>
    <source>
        <strain evidence="12">AG1-IA WGL</strain>
    </source>
</reference>
<dbReference type="InterPro" id="IPR004563">
    <property type="entry name" value="Apolipo_AcylTrfase"/>
</dbReference>
<keyword evidence="2" id="KW-0813">Transport</keyword>
<dbReference type="GO" id="GO:0016410">
    <property type="term" value="F:N-acyltransferase activity"/>
    <property type="evidence" value="ECO:0007669"/>
    <property type="project" value="InterPro"/>
</dbReference>
<comment type="caution">
    <text evidence="12">The sequence shown here is derived from an EMBL/GenBank/DDBJ whole genome shotgun (WGS) entry which is preliminary data.</text>
</comment>
<dbReference type="GO" id="GO:0015031">
    <property type="term" value="P:protein transport"/>
    <property type="evidence" value="ECO:0007669"/>
    <property type="project" value="UniProtKB-KW"/>
</dbReference>
<comment type="similarity">
    <text evidence="1">Belongs to the syntaxin family.</text>
</comment>
<gene>
    <name evidence="12" type="ORF">RHS03_04267</name>
</gene>